<proteinExistence type="predicted"/>
<dbReference type="PANTHER" id="PTHR47961:SF6">
    <property type="entry name" value="DNA-DIRECTED DNA POLYMERASE"/>
    <property type="match status" value="1"/>
</dbReference>
<sequence length="1162" mass="129571">MESAEELTSRLNDLIQSGTRGKLLSRGLARGMVWSNGELPPDSPNFSADLTVDLLDHGYSVLACALRLRSIDRDAQILDDSFRVAAESIEAAVRRGVRDTDRGFHLTVAGASFHLGHFAARSFSLLAEERERLNLSSVERLLVALMQRQLGELETLCLNWLSSEEHSDDGVLDALENDSEFLTSDASRIVVARVFHQAIAEFEFAIRTGDSQFVESAISSLDECIEASEKLLHVPLFWSSILARHLIDDLWDRSLHMRLPIGPDGDDRWRELRKNFIDILSQRDVAEIDLWPSQLTAATRVTDESDSLVVALPTSSGKTRIAELCILKCLANGRRVVYVTPLRALSAQVEVALGRTFRPLGFSVTSVYGASGVGASDVDTLQSADIVVATPEKLDFAVRQSPDVIDDIALIVLDEGHMIGLNEREIRYEVLVQRLLRRSDAGDRRIVCLSAIFTEGDPFDSFTAWIRADRPGDAIRSKWRPTRQRSATLEWQTSSARLEYRVLGEEVFVHRFIEPEPPKGKRKNSFPQNRRELLVATIGRFHAEGHSVLLYCPEKRSVESVASSYLLAVKQGHASPLTTEKAHSEIETALRIGAEWLGEDHPAMQALKVGIAVHHGQLPRPFLGELERLLRRKVISVAISSPTLAQGVDLSFSVLIFNSLARHGKTLPAKEFANVVGRVGRAYVDLDGIYVLPVWEDKTKNKTVRLLRQQNRIRGFYKLVNEAHSRHMESGLYLLIKLCLYLLTDRFGIEGDSLAEYVLNQQPSVDELTQTEDEEAKILGVVLAELDAGVLALLEDLNCDTDDVAGLLDEALKSSYWERRLAVMGLEKEKQTALLHGRARHIWRQTSNVQRKGFFAASVGTKAGLYISENAKSLDDLLEICAAAIENNEPSALAKGCCDLASKLFDVYPFQPSTLSDDWSESEWQSILITWISGEPLAGVTDSSGIAFVQEGLVFRLVWAIEAVRIVLAALNENPALEEDDASDERQTYVAICLTYGVPAMAAARMLEAGMESRLLAVRIVNELDLQFTTRDSMLLWLESSTESEPLEFSENERKIWRKFLASNEQDSKTWSRQVEQVQFELSEDWEVEVGLPVRVMSDSDGNANVYASDFEWLGKIASSVNSDSSTIGVVQSDTLIQMQRYGPLELSIPNWMLELFSTESS</sequence>
<dbReference type="GO" id="GO:0004386">
    <property type="term" value="F:helicase activity"/>
    <property type="evidence" value="ECO:0007669"/>
    <property type="project" value="UniProtKB-KW"/>
</dbReference>
<dbReference type="RefSeq" id="WP_147870601.1">
    <property type="nucleotide sequence ID" value="NZ_CP036264.1"/>
</dbReference>
<keyword evidence="4" id="KW-0067">ATP-binding</keyword>
<name>A0A5B9MJI4_9BACT</name>
<evidence type="ECO:0000256" key="3">
    <source>
        <dbReference type="ARBA" id="ARBA00022806"/>
    </source>
</evidence>
<evidence type="ECO:0000313" key="6">
    <source>
        <dbReference type="EMBL" id="QEG01533.1"/>
    </source>
</evidence>
<keyword evidence="3 6" id="KW-0347">Helicase</keyword>
<keyword evidence="7" id="KW-1185">Reference proteome</keyword>
<dbReference type="SUPFAM" id="SSF52540">
    <property type="entry name" value="P-loop containing nucleoside triphosphate hydrolases"/>
    <property type="match status" value="2"/>
</dbReference>
<dbReference type="PANTHER" id="PTHR47961">
    <property type="entry name" value="DNA POLYMERASE THETA, PUTATIVE (AFU_ORTHOLOGUE AFUA_1G05260)-RELATED"/>
    <property type="match status" value="1"/>
</dbReference>
<dbReference type="InterPro" id="IPR011545">
    <property type="entry name" value="DEAD/DEAH_box_helicase_dom"/>
</dbReference>
<gene>
    <name evidence="6" type="ORF">Mal15_56100</name>
</gene>
<evidence type="ECO:0000256" key="2">
    <source>
        <dbReference type="ARBA" id="ARBA00022801"/>
    </source>
</evidence>
<dbReference type="CDD" id="cd17921">
    <property type="entry name" value="DEXHc_Ski2"/>
    <property type="match status" value="1"/>
</dbReference>
<dbReference type="Gene3D" id="3.40.50.300">
    <property type="entry name" value="P-loop containing nucleotide triphosphate hydrolases"/>
    <property type="match status" value="2"/>
</dbReference>
<dbReference type="InterPro" id="IPR027417">
    <property type="entry name" value="P-loop_NTPase"/>
</dbReference>
<feature type="domain" description="Helicase ATP-binding" evidence="5">
    <location>
        <begin position="299"/>
        <end position="451"/>
    </location>
</feature>
<organism evidence="6 7">
    <name type="scientific">Stieleria maiorica</name>
    <dbReference type="NCBI Taxonomy" id="2795974"/>
    <lineage>
        <taxon>Bacteria</taxon>
        <taxon>Pseudomonadati</taxon>
        <taxon>Planctomycetota</taxon>
        <taxon>Planctomycetia</taxon>
        <taxon>Pirellulales</taxon>
        <taxon>Pirellulaceae</taxon>
        <taxon>Stieleria</taxon>
    </lineage>
</organism>
<evidence type="ECO:0000259" key="5">
    <source>
        <dbReference type="PROSITE" id="PS51192"/>
    </source>
</evidence>
<dbReference type="Pfam" id="PF00270">
    <property type="entry name" value="DEAD"/>
    <property type="match status" value="1"/>
</dbReference>
<keyword evidence="1" id="KW-0547">Nucleotide-binding</keyword>
<dbReference type="GO" id="GO:0003676">
    <property type="term" value="F:nucleic acid binding"/>
    <property type="evidence" value="ECO:0007669"/>
    <property type="project" value="InterPro"/>
</dbReference>
<keyword evidence="2" id="KW-0378">Hydrolase</keyword>
<evidence type="ECO:0000256" key="1">
    <source>
        <dbReference type="ARBA" id="ARBA00022741"/>
    </source>
</evidence>
<dbReference type="GO" id="GO:0005524">
    <property type="term" value="F:ATP binding"/>
    <property type="evidence" value="ECO:0007669"/>
    <property type="project" value="UniProtKB-KW"/>
</dbReference>
<dbReference type="Proteomes" id="UP000321353">
    <property type="component" value="Chromosome"/>
</dbReference>
<evidence type="ECO:0000256" key="4">
    <source>
        <dbReference type="ARBA" id="ARBA00022840"/>
    </source>
</evidence>
<dbReference type="SMART" id="SM00487">
    <property type="entry name" value="DEXDc"/>
    <property type="match status" value="1"/>
</dbReference>
<dbReference type="InterPro" id="IPR014001">
    <property type="entry name" value="Helicase_ATP-bd"/>
</dbReference>
<protein>
    <submittedName>
        <fullName evidence="6">Ski2-like helicase</fullName>
    </submittedName>
</protein>
<dbReference type="GO" id="GO:0016787">
    <property type="term" value="F:hydrolase activity"/>
    <property type="evidence" value="ECO:0007669"/>
    <property type="project" value="UniProtKB-KW"/>
</dbReference>
<reference evidence="6 7" key="1">
    <citation type="submission" date="2019-02" db="EMBL/GenBank/DDBJ databases">
        <title>Planctomycetal bacteria perform biofilm scaping via a novel small molecule.</title>
        <authorList>
            <person name="Jeske O."/>
            <person name="Boedeker C."/>
            <person name="Wiegand S."/>
            <person name="Breitling P."/>
            <person name="Kallscheuer N."/>
            <person name="Jogler M."/>
            <person name="Rohde M."/>
            <person name="Petersen J."/>
            <person name="Medema M.H."/>
            <person name="Surup F."/>
            <person name="Jogler C."/>
        </authorList>
    </citation>
    <scope>NUCLEOTIDE SEQUENCE [LARGE SCALE GENOMIC DNA]</scope>
    <source>
        <strain evidence="6 7">Mal15</strain>
    </source>
</reference>
<accession>A0A5B9MJI4</accession>
<dbReference type="PROSITE" id="PS51192">
    <property type="entry name" value="HELICASE_ATP_BIND_1"/>
    <property type="match status" value="1"/>
</dbReference>
<dbReference type="KEGG" id="smam:Mal15_56100"/>
<dbReference type="EMBL" id="CP036264">
    <property type="protein sequence ID" value="QEG01533.1"/>
    <property type="molecule type" value="Genomic_DNA"/>
</dbReference>
<evidence type="ECO:0000313" key="7">
    <source>
        <dbReference type="Proteomes" id="UP000321353"/>
    </source>
</evidence>
<dbReference type="AlphaFoldDB" id="A0A5B9MJI4"/>
<dbReference type="InterPro" id="IPR050474">
    <property type="entry name" value="Hel308_SKI2-like"/>
</dbReference>